<dbReference type="GO" id="GO:0015031">
    <property type="term" value="P:protein transport"/>
    <property type="evidence" value="ECO:0007669"/>
    <property type="project" value="UniProtKB-KW"/>
</dbReference>
<evidence type="ECO:0000256" key="1">
    <source>
        <dbReference type="ARBA" id="ARBA00004429"/>
    </source>
</evidence>
<feature type="transmembrane region" description="Helical" evidence="13">
    <location>
        <begin position="511"/>
        <end position="536"/>
    </location>
</feature>
<dbReference type="CDD" id="cd20070">
    <property type="entry name" value="5TM_YidC_Alb3"/>
    <property type="match status" value="1"/>
</dbReference>
<evidence type="ECO:0000256" key="12">
    <source>
        <dbReference type="ARBA" id="ARBA00033342"/>
    </source>
</evidence>
<dbReference type="Pfam" id="PF02096">
    <property type="entry name" value="60KD_IMP"/>
    <property type="match status" value="1"/>
</dbReference>
<comment type="similarity">
    <text evidence="2 13">Belongs to the OXA1/ALB3/YidC family. Type 1 subfamily.</text>
</comment>
<dbReference type="RefSeq" id="WP_093034287.1">
    <property type="nucleotide sequence ID" value="NZ_FNNZ01000015.1"/>
</dbReference>
<keyword evidence="10 13" id="KW-0143">Chaperone</keyword>
<gene>
    <name evidence="13" type="primary">yidC</name>
    <name evidence="17" type="ORF">SAMN05421783_11598</name>
</gene>
<dbReference type="Pfam" id="PF14849">
    <property type="entry name" value="YidC_periplas"/>
    <property type="match status" value="1"/>
</dbReference>
<dbReference type="NCBIfam" id="TIGR03593">
    <property type="entry name" value="yidC_nterm"/>
    <property type="match status" value="1"/>
</dbReference>
<evidence type="ECO:0000256" key="10">
    <source>
        <dbReference type="ARBA" id="ARBA00023186"/>
    </source>
</evidence>
<evidence type="ECO:0000256" key="6">
    <source>
        <dbReference type="ARBA" id="ARBA00022692"/>
    </source>
</evidence>
<comment type="subunit">
    <text evidence="13">Interacts with the Sec translocase complex via SecD. Specifically interacts with transmembrane segments of nascent integral membrane proteins during membrane integration.</text>
</comment>
<dbReference type="STRING" id="1058.SAMN05421783_11598"/>
<sequence>MDNQRLILFFALAAVVFLIYSAWMEDYGRPVQPQVAQERGLTVDAPSSAASSSAAPDVPQVATTPDAVTAGMSAAEAPTLPAQTPIRIETDVFHIEISPRGGTISAAWLLEYSTLAERPDDPFQLLKPVPPNMFVAQSGLLGEDASSLPTHEAIFAASQSLYRLGPDDNTLDVDLVWVGDTGIEVRKRYSFVRGSYVVRTSQSVTNTTDSPLVARQYNQLQRTDLIDPNESRFVHTYTGAVYYSPEDKYKKVSFDDMRKGKLDRSVADGWIAMMQHYFLAAWIPPAGVLETFYTNVLADSRYIIGKYSPAVSIAPGGTHVFENELFVGPKLQDKLASVAPGLELAVDYGWLTVIAQPIFWVLSKIYWVVGNWGWSIIFLTILIKLAFYKLSETSYKSMANMRQLAPRLQALKDRYGDDKQRLNQAMMEMYKTEKINPLGGCLPILVQIPVFIALYWVLLESVELRNAPFVLWLDNLSAPDPYFILPLIMGVSMFVQMKLNPPPPDPMQAKIMMALPFVFTVFFAFFPSGLVLYWTVNNLLSIAQQWHITRTIEKQAAAAKRKK</sequence>
<dbReference type="InterPro" id="IPR047196">
    <property type="entry name" value="YidC_ALB_C"/>
</dbReference>
<evidence type="ECO:0000259" key="15">
    <source>
        <dbReference type="Pfam" id="PF02096"/>
    </source>
</evidence>
<dbReference type="AlphaFoldDB" id="A0A1H2ZGI8"/>
<evidence type="ECO:0000256" key="9">
    <source>
        <dbReference type="ARBA" id="ARBA00023136"/>
    </source>
</evidence>
<evidence type="ECO:0000259" key="16">
    <source>
        <dbReference type="Pfam" id="PF14849"/>
    </source>
</evidence>
<proteinExistence type="inferred from homology"/>
<name>A0A1H2ZGI8_THIRO</name>
<comment type="caution">
    <text evidence="13">Lacks conserved residue(s) required for the propagation of feature annotation.</text>
</comment>
<dbReference type="GO" id="GO:0032977">
    <property type="term" value="F:membrane insertase activity"/>
    <property type="evidence" value="ECO:0007669"/>
    <property type="project" value="InterPro"/>
</dbReference>
<evidence type="ECO:0000256" key="8">
    <source>
        <dbReference type="ARBA" id="ARBA00022989"/>
    </source>
</evidence>
<keyword evidence="8 13" id="KW-1133">Transmembrane helix</keyword>
<evidence type="ECO:0000313" key="18">
    <source>
        <dbReference type="Proteomes" id="UP000198816"/>
    </source>
</evidence>
<organism evidence="17 18">
    <name type="scientific">Thiocapsa roseopersicina</name>
    <dbReference type="NCBI Taxonomy" id="1058"/>
    <lineage>
        <taxon>Bacteria</taxon>
        <taxon>Pseudomonadati</taxon>
        <taxon>Pseudomonadota</taxon>
        <taxon>Gammaproteobacteria</taxon>
        <taxon>Chromatiales</taxon>
        <taxon>Chromatiaceae</taxon>
        <taxon>Thiocapsa</taxon>
    </lineage>
</organism>
<dbReference type="PANTHER" id="PTHR12428">
    <property type="entry name" value="OXA1"/>
    <property type="match status" value="1"/>
</dbReference>
<dbReference type="PANTHER" id="PTHR12428:SF65">
    <property type="entry name" value="CYTOCHROME C OXIDASE ASSEMBLY PROTEIN COX18, MITOCHONDRIAL"/>
    <property type="match status" value="1"/>
</dbReference>
<feature type="domain" description="Membrane insertase YidC/Oxa/ALB C-terminal" evidence="15">
    <location>
        <begin position="372"/>
        <end position="550"/>
    </location>
</feature>
<feature type="compositionally biased region" description="Low complexity" evidence="14">
    <location>
        <begin position="45"/>
        <end position="56"/>
    </location>
</feature>
<dbReference type="Gene3D" id="2.70.98.90">
    <property type="match status" value="1"/>
</dbReference>
<dbReference type="PRINTS" id="PR01900">
    <property type="entry name" value="YIDCPROTEIN"/>
</dbReference>
<evidence type="ECO:0000256" key="13">
    <source>
        <dbReference type="HAMAP-Rule" id="MF_01810"/>
    </source>
</evidence>
<evidence type="ECO:0000256" key="5">
    <source>
        <dbReference type="ARBA" id="ARBA00022475"/>
    </source>
</evidence>
<accession>A0A1H2ZGI8</accession>
<dbReference type="GO" id="GO:0005886">
    <property type="term" value="C:plasma membrane"/>
    <property type="evidence" value="ECO:0007669"/>
    <property type="project" value="UniProtKB-SubCell"/>
</dbReference>
<keyword evidence="9 13" id="KW-0472">Membrane</keyword>
<evidence type="ECO:0000256" key="2">
    <source>
        <dbReference type="ARBA" id="ARBA00010527"/>
    </source>
</evidence>
<evidence type="ECO:0000256" key="7">
    <source>
        <dbReference type="ARBA" id="ARBA00022927"/>
    </source>
</evidence>
<dbReference type="NCBIfam" id="TIGR03592">
    <property type="entry name" value="yidC_oxa1_cterm"/>
    <property type="match status" value="1"/>
</dbReference>
<evidence type="ECO:0000256" key="3">
    <source>
        <dbReference type="ARBA" id="ARBA00015325"/>
    </source>
</evidence>
<dbReference type="NCBIfam" id="NF002352">
    <property type="entry name" value="PRK01318.1-3"/>
    <property type="match status" value="1"/>
</dbReference>
<evidence type="ECO:0000313" key="17">
    <source>
        <dbReference type="EMBL" id="SDX15859.1"/>
    </source>
</evidence>
<feature type="transmembrane region" description="Helical" evidence="13">
    <location>
        <begin position="365"/>
        <end position="388"/>
    </location>
</feature>
<evidence type="ECO:0000256" key="4">
    <source>
        <dbReference type="ARBA" id="ARBA00022448"/>
    </source>
</evidence>
<keyword evidence="5 13" id="KW-1003">Cell membrane</keyword>
<dbReference type="InterPro" id="IPR028053">
    <property type="entry name" value="Membr_insert_YidC_N"/>
</dbReference>
<evidence type="ECO:0000256" key="14">
    <source>
        <dbReference type="SAM" id="MobiDB-lite"/>
    </source>
</evidence>
<dbReference type="CDD" id="cd19961">
    <property type="entry name" value="EcYidC-like_peri"/>
    <property type="match status" value="1"/>
</dbReference>
<dbReference type="NCBIfam" id="NF002353">
    <property type="entry name" value="PRK01318.1-4"/>
    <property type="match status" value="1"/>
</dbReference>
<feature type="region of interest" description="Disordered" evidence="14">
    <location>
        <begin position="38"/>
        <end position="61"/>
    </location>
</feature>
<dbReference type="PRINTS" id="PR00701">
    <property type="entry name" value="60KDINNERMP"/>
</dbReference>
<dbReference type="EMBL" id="FNNZ01000015">
    <property type="protein sequence ID" value="SDX15859.1"/>
    <property type="molecule type" value="Genomic_DNA"/>
</dbReference>
<keyword evidence="4 13" id="KW-0813">Transport</keyword>
<keyword evidence="6 13" id="KW-0812">Transmembrane</keyword>
<dbReference type="InterPro" id="IPR038221">
    <property type="entry name" value="YidC_periplasmic_sf"/>
</dbReference>
<dbReference type="InterPro" id="IPR019998">
    <property type="entry name" value="Membr_insert_YidC"/>
</dbReference>
<reference evidence="18" key="1">
    <citation type="submission" date="2016-10" db="EMBL/GenBank/DDBJ databases">
        <authorList>
            <person name="Varghese N."/>
            <person name="Submissions S."/>
        </authorList>
    </citation>
    <scope>NUCLEOTIDE SEQUENCE [LARGE SCALE GENOMIC DNA]</scope>
    <source>
        <strain evidence="18">DSM 217</strain>
    </source>
</reference>
<comment type="function">
    <text evidence="13">Required for the insertion and/or proper folding and/or complex formation of integral membrane proteins into the membrane. Involved in integration of membrane proteins that insert both dependently and independently of the Sec translocase complex, as well as at least some lipoproteins. Aids folding of multispanning membrane proteins.</text>
</comment>
<evidence type="ECO:0000256" key="11">
    <source>
        <dbReference type="ARBA" id="ARBA00033245"/>
    </source>
</evidence>
<feature type="transmembrane region" description="Helical" evidence="13">
    <location>
        <begin position="435"/>
        <end position="458"/>
    </location>
</feature>
<dbReference type="Proteomes" id="UP000198816">
    <property type="component" value="Unassembled WGS sequence"/>
</dbReference>
<protein>
    <recommendedName>
        <fullName evidence="3 13">Membrane protein insertase YidC</fullName>
    </recommendedName>
    <alternativeName>
        <fullName evidence="12 13">Foldase YidC</fullName>
    </alternativeName>
    <alternativeName>
        <fullName evidence="11 13">Membrane integrase YidC</fullName>
    </alternativeName>
    <alternativeName>
        <fullName evidence="13">Membrane protein YidC</fullName>
    </alternativeName>
</protein>
<dbReference type="InterPro" id="IPR001708">
    <property type="entry name" value="YidC/ALB3/OXA1/COX18"/>
</dbReference>
<keyword evidence="18" id="KW-1185">Reference proteome</keyword>
<feature type="domain" description="Membrane insertase YidC N-terminal" evidence="16">
    <location>
        <begin position="86"/>
        <end position="361"/>
    </location>
</feature>
<comment type="subcellular location">
    <subcellularLocation>
        <location evidence="1">Cell inner membrane</location>
        <topology evidence="1">Multi-pass membrane protein</topology>
    </subcellularLocation>
    <subcellularLocation>
        <location evidence="13">Cell membrane</location>
        <topology evidence="13">Multi-pass membrane protein</topology>
    </subcellularLocation>
</comment>
<dbReference type="HAMAP" id="MF_01810">
    <property type="entry name" value="YidC_type1"/>
    <property type="match status" value="1"/>
</dbReference>
<dbReference type="GO" id="GO:0051205">
    <property type="term" value="P:protein insertion into membrane"/>
    <property type="evidence" value="ECO:0007669"/>
    <property type="project" value="TreeGrafter"/>
</dbReference>
<dbReference type="InterPro" id="IPR028055">
    <property type="entry name" value="YidC/Oxa/ALB_C"/>
</dbReference>
<dbReference type="OrthoDB" id="9780552at2"/>
<keyword evidence="7 13" id="KW-0653">Protein transport</keyword>